<dbReference type="InterPro" id="IPR008969">
    <property type="entry name" value="CarboxyPept-like_regulatory"/>
</dbReference>
<evidence type="ECO:0000313" key="9">
    <source>
        <dbReference type="EMBL" id="QEE27239.1"/>
    </source>
</evidence>
<keyword evidence="5" id="KW-0732">Signal</keyword>
<keyword evidence="2" id="KW-0813">Transport</keyword>
<dbReference type="PANTHER" id="PTHR30069">
    <property type="entry name" value="TONB-DEPENDENT OUTER MEMBRANE RECEPTOR"/>
    <property type="match status" value="1"/>
</dbReference>
<dbReference type="Pfam" id="PF13620">
    <property type="entry name" value="CarboxypepD_reg"/>
    <property type="match status" value="1"/>
</dbReference>
<evidence type="ECO:0000256" key="4">
    <source>
        <dbReference type="ARBA" id="ARBA00022692"/>
    </source>
</evidence>
<protein>
    <submittedName>
        <fullName evidence="9">Carboxypeptidase regulatory-like domain-containing protein</fullName>
    </submittedName>
</protein>
<dbReference type="Pfam" id="PF25183">
    <property type="entry name" value="OMP_b-brl_4"/>
    <property type="match status" value="1"/>
</dbReference>
<reference evidence="9 10" key="1">
    <citation type="submission" date="2019-08" db="EMBL/GenBank/DDBJ databases">
        <title>Complete genome sequence of Terriglobus albidus strain ORNL.</title>
        <authorList>
            <person name="Podar M."/>
        </authorList>
    </citation>
    <scope>NUCLEOTIDE SEQUENCE [LARGE SCALE GENOMIC DNA]</scope>
    <source>
        <strain evidence="9 10">ORNL</strain>
    </source>
</reference>
<dbReference type="InterPro" id="IPR039426">
    <property type="entry name" value="TonB-dep_rcpt-like"/>
</dbReference>
<feature type="domain" description="TonB-dependent transporter Oar-like beta-barrel" evidence="8">
    <location>
        <begin position="248"/>
        <end position="1067"/>
    </location>
</feature>
<dbReference type="InterPro" id="IPR057601">
    <property type="entry name" value="Oar-like_b-barrel"/>
</dbReference>
<dbReference type="GO" id="GO:0009279">
    <property type="term" value="C:cell outer membrane"/>
    <property type="evidence" value="ECO:0007669"/>
    <property type="project" value="UniProtKB-SubCell"/>
</dbReference>
<dbReference type="EMBL" id="CP042806">
    <property type="protein sequence ID" value="QEE27239.1"/>
    <property type="molecule type" value="Genomic_DNA"/>
</dbReference>
<name>A0A5B9E613_9BACT</name>
<dbReference type="InterPro" id="IPR036942">
    <property type="entry name" value="Beta-barrel_TonB_sf"/>
</dbReference>
<evidence type="ECO:0000256" key="1">
    <source>
        <dbReference type="ARBA" id="ARBA00004571"/>
    </source>
</evidence>
<sequence length="1090" mass="119120">MSMFCRNAFPRLCDTSRPSGKWFVLRLLLLAPLLFGFTASGWSQTVNATLRGTVMDATGSVVANAQLELYEPVTGQRVRATTSTDNGDFELNELKPGTYELRCSLSGFKQFVARNIILDSGQVRRVNPSLALGATTDEVTVTAGAAVISTESSTLAGLFTAKQHDESPQVTIYPSTYSMLTTLSGVQGGKGSPIANGQTQQQQSQTFDGIANDLQGNQSNNANFFEQVSASLFNAPAESAVPVQINLVTKRGTNAFHGSASYRIYDSVFNARGYFDTKKIPYLQHEWNLEGGGYIWRDRTFFYGQWFAQKIPLGYQTRASVPTGAWRSGVFSSTIIDPQTGLPFPNNTIPGSRISSVARAFQDNYLPAPNIGSATSAVNNYAFQFPFNSDLYRGDWPLARIDHQLTKNNSLFFRWLMRQTPYVLNNGLPILVWTRNRRHQQWAAGDTHLFTPQMINEFRFGYSTDYMVDGQSNAGQTPPDGAQVLATTGLQGSNPGNSKGQGFPSITITGLTALTNVAGGTKANNHMTTFVDTFTWQKGRHVLKFGESVVRFSNFYGFVNDYGTFSFDGSITKSGTATTQSAYADFLLGLPRQSQRTNPLPAREQTLSEYGFFIQDSFKLSPKLNIDYGLRWDIYGTPTAADHLMYNFDPATGNVIVDPAGLSKVSPFYPKTITVQTGNVRAEVDKSNVAPRVGAAYQVTSRSVIRGGYGLYISRLGSSGNFNNFLPINPQLGSTGPFSISEIYNNASNGSTFSFPNPYPSSTGTAVAPSQSILGYPLQTEHGHIHQFSATYEIELKNTGFRVSYVGSRSTGLNYSVNINKPAPSTTAFASSRNPYPQFVSTTLIRYDGGANYNGLQFDVRRRVGSFTFSANYSLSSSQANYLNTENPYNLLSRYANDGLTRRHYSSSTLTYALPFGHHRRYLNGASGLTDHVVGGWSTNMMTYLASGTYFSPSFSGSDPSNTNTLGGLPDLVGDPNNVPGGKSKTNWFNTAAFAVPQQGRFGNALPNSLVGQSLYQTHVSLIKSTAITERVKFNFVTQISNLFNHAQFLNPSGNISSASGNQFTSQIGTFDAYEVAKPRNITFQGAFVF</sequence>
<keyword evidence="9" id="KW-0378">Hydrolase</keyword>
<dbReference type="Gene3D" id="2.40.170.20">
    <property type="entry name" value="TonB-dependent receptor, beta-barrel domain"/>
    <property type="match status" value="1"/>
</dbReference>
<evidence type="ECO:0000256" key="6">
    <source>
        <dbReference type="ARBA" id="ARBA00023136"/>
    </source>
</evidence>
<dbReference type="AlphaFoldDB" id="A0A5B9E613"/>
<dbReference type="GO" id="GO:0004180">
    <property type="term" value="F:carboxypeptidase activity"/>
    <property type="evidence" value="ECO:0007669"/>
    <property type="project" value="UniProtKB-KW"/>
</dbReference>
<keyword evidence="9" id="KW-0645">Protease</keyword>
<evidence type="ECO:0000256" key="3">
    <source>
        <dbReference type="ARBA" id="ARBA00022452"/>
    </source>
</evidence>
<keyword evidence="7" id="KW-0998">Cell outer membrane</keyword>
<evidence type="ECO:0000256" key="7">
    <source>
        <dbReference type="ARBA" id="ARBA00023237"/>
    </source>
</evidence>
<dbReference type="Gene3D" id="2.60.40.1120">
    <property type="entry name" value="Carboxypeptidase-like, regulatory domain"/>
    <property type="match status" value="1"/>
</dbReference>
<gene>
    <name evidence="9" type="ORF">FTW19_03955</name>
</gene>
<comment type="subcellular location">
    <subcellularLocation>
        <location evidence="1">Cell outer membrane</location>
        <topology evidence="1">Multi-pass membrane protein</topology>
    </subcellularLocation>
</comment>
<keyword evidence="4" id="KW-0812">Transmembrane</keyword>
<dbReference type="SUPFAM" id="SSF49464">
    <property type="entry name" value="Carboxypeptidase regulatory domain-like"/>
    <property type="match status" value="1"/>
</dbReference>
<dbReference type="KEGG" id="talb:FTW19_03955"/>
<proteinExistence type="predicted"/>
<dbReference type="OrthoDB" id="97893at2"/>
<keyword evidence="10" id="KW-1185">Reference proteome</keyword>
<evidence type="ECO:0000256" key="2">
    <source>
        <dbReference type="ARBA" id="ARBA00022448"/>
    </source>
</evidence>
<keyword evidence="6" id="KW-0472">Membrane</keyword>
<dbReference type="GO" id="GO:0015344">
    <property type="term" value="F:siderophore uptake transmembrane transporter activity"/>
    <property type="evidence" value="ECO:0007669"/>
    <property type="project" value="TreeGrafter"/>
</dbReference>
<keyword evidence="3" id="KW-1134">Transmembrane beta strand</keyword>
<accession>A0A5B9E613</accession>
<evidence type="ECO:0000256" key="5">
    <source>
        <dbReference type="ARBA" id="ARBA00022729"/>
    </source>
</evidence>
<dbReference type="SUPFAM" id="SSF56935">
    <property type="entry name" value="Porins"/>
    <property type="match status" value="1"/>
</dbReference>
<dbReference type="PANTHER" id="PTHR30069:SF29">
    <property type="entry name" value="HEMOGLOBIN AND HEMOGLOBIN-HAPTOGLOBIN-BINDING PROTEIN 1-RELATED"/>
    <property type="match status" value="1"/>
</dbReference>
<evidence type="ECO:0000259" key="8">
    <source>
        <dbReference type="Pfam" id="PF25183"/>
    </source>
</evidence>
<keyword evidence="9" id="KW-0121">Carboxypeptidase</keyword>
<dbReference type="Proteomes" id="UP000321820">
    <property type="component" value="Chromosome"/>
</dbReference>
<dbReference type="GO" id="GO:0044718">
    <property type="term" value="P:siderophore transmembrane transport"/>
    <property type="evidence" value="ECO:0007669"/>
    <property type="project" value="TreeGrafter"/>
</dbReference>
<evidence type="ECO:0000313" key="10">
    <source>
        <dbReference type="Proteomes" id="UP000321820"/>
    </source>
</evidence>
<organism evidence="9 10">
    <name type="scientific">Terriglobus albidus</name>
    <dbReference type="NCBI Taxonomy" id="1592106"/>
    <lineage>
        <taxon>Bacteria</taxon>
        <taxon>Pseudomonadati</taxon>
        <taxon>Acidobacteriota</taxon>
        <taxon>Terriglobia</taxon>
        <taxon>Terriglobales</taxon>
        <taxon>Acidobacteriaceae</taxon>
        <taxon>Terriglobus</taxon>
    </lineage>
</organism>